<sequence>MNFIPSRTVQVKENGQSDESTELIFAKMIESFIECCKINSELIPDYLYKNDDKILKLSQDIFNSHCKTNTFTEKTVQIAVILKKGSIKEHEMPLFLQLIVINFAQNYCNFYDSFFKLRLIDVIDTAVRFQELERLCNYLFKQLNL</sequence>
<evidence type="ECO:0000313" key="2">
    <source>
        <dbReference type="WBParaSite" id="JU765_v2.g20218.t1"/>
    </source>
</evidence>
<accession>A0AC34QXF4</accession>
<name>A0AC34QXF4_9BILA</name>
<proteinExistence type="predicted"/>
<protein>
    <submittedName>
        <fullName evidence="2">Uncharacterized protein</fullName>
    </submittedName>
</protein>
<dbReference type="WBParaSite" id="JU765_v2.g20218.t1">
    <property type="protein sequence ID" value="JU765_v2.g20218.t1"/>
    <property type="gene ID" value="JU765_v2.g20218"/>
</dbReference>
<organism evidence="1 2">
    <name type="scientific">Panagrolaimus sp. JU765</name>
    <dbReference type="NCBI Taxonomy" id="591449"/>
    <lineage>
        <taxon>Eukaryota</taxon>
        <taxon>Metazoa</taxon>
        <taxon>Ecdysozoa</taxon>
        <taxon>Nematoda</taxon>
        <taxon>Chromadorea</taxon>
        <taxon>Rhabditida</taxon>
        <taxon>Tylenchina</taxon>
        <taxon>Panagrolaimomorpha</taxon>
        <taxon>Panagrolaimoidea</taxon>
        <taxon>Panagrolaimidae</taxon>
        <taxon>Panagrolaimus</taxon>
    </lineage>
</organism>
<reference evidence="2" key="1">
    <citation type="submission" date="2022-11" db="UniProtKB">
        <authorList>
            <consortium name="WormBaseParasite"/>
        </authorList>
    </citation>
    <scope>IDENTIFICATION</scope>
</reference>
<dbReference type="Proteomes" id="UP000887576">
    <property type="component" value="Unplaced"/>
</dbReference>
<evidence type="ECO:0000313" key="1">
    <source>
        <dbReference type="Proteomes" id="UP000887576"/>
    </source>
</evidence>